<feature type="transmembrane region" description="Helical" evidence="8">
    <location>
        <begin position="254"/>
        <end position="277"/>
    </location>
</feature>
<evidence type="ECO:0000256" key="5">
    <source>
        <dbReference type="ARBA" id="ARBA00022692"/>
    </source>
</evidence>
<comment type="similarity">
    <text evidence="2">Belongs to the autoinducer-2 exporter (AI-2E) (TC 2.A.86) family.</text>
</comment>
<keyword evidence="5 8" id="KW-0812">Transmembrane</keyword>
<dbReference type="GO" id="GO:0005886">
    <property type="term" value="C:plasma membrane"/>
    <property type="evidence" value="ECO:0007669"/>
    <property type="project" value="UniProtKB-SubCell"/>
</dbReference>
<reference evidence="9 10" key="1">
    <citation type="submission" date="2019-02" db="EMBL/GenBank/DDBJ databases">
        <title>Thermus sp. a novel from hot spring.</title>
        <authorList>
            <person name="Zhao Z."/>
        </authorList>
    </citation>
    <scope>NUCLEOTIDE SEQUENCE [LARGE SCALE GENOMIC DNA]</scope>
    <source>
        <strain evidence="9 10">CFH 72773T</strain>
    </source>
</reference>
<comment type="caution">
    <text evidence="9">The sequence shown here is derived from an EMBL/GenBank/DDBJ whole genome shotgun (WGS) entry which is preliminary data.</text>
</comment>
<evidence type="ECO:0000256" key="2">
    <source>
        <dbReference type="ARBA" id="ARBA00009773"/>
    </source>
</evidence>
<keyword evidence="6 8" id="KW-1133">Transmembrane helix</keyword>
<accession>A0A4Q9B5N0</accession>
<dbReference type="OrthoDB" id="9793390at2"/>
<feature type="transmembrane region" description="Helical" evidence="8">
    <location>
        <begin position="12"/>
        <end position="31"/>
    </location>
</feature>
<dbReference type="AlphaFoldDB" id="A0A4Q9B5N0"/>
<dbReference type="RefSeq" id="WP_130840675.1">
    <property type="nucleotide sequence ID" value="NZ_SIJL01000003.1"/>
</dbReference>
<evidence type="ECO:0000256" key="6">
    <source>
        <dbReference type="ARBA" id="ARBA00022989"/>
    </source>
</evidence>
<dbReference type="PANTHER" id="PTHR21716:SF53">
    <property type="entry name" value="PERMEASE PERM-RELATED"/>
    <property type="match status" value="1"/>
</dbReference>
<keyword evidence="4" id="KW-1003">Cell membrane</keyword>
<evidence type="ECO:0000256" key="3">
    <source>
        <dbReference type="ARBA" id="ARBA00022448"/>
    </source>
</evidence>
<keyword evidence="10" id="KW-1185">Reference proteome</keyword>
<dbReference type="Pfam" id="PF01594">
    <property type="entry name" value="AI-2E_transport"/>
    <property type="match status" value="1"/>
</dbReference>
<evidence type="ECO:0000313" key="10">
    <source>
        <dbReference type="Proteomes" id="UP000292858"/>
    </source>
</evidence>
<dbReference type="Proteomes" id="UP000292858">
    <property type="component" value="Unassembled WGS sequence"/>
</dbReference>
<evidence type="ECO:0000256" key="4">
    <source>
        <dbReference type="ARBA" id="ARBA00022475"/>
    </source>
</evidence>
<dbReference type="GO" id="GO:0055085">
    <property type="term" value="P:transmembrane transport"/>
    <property type="evidence" value="ECO:0007669"/>
    <property type="project" value="TreeGrafter"/>
</dbReference>
<organism evidence="9 10">
    <name type="scientific">Thermus thermamylovorans</name>
    <dbReference type="NCBI Taxonomy" id="2509362"/>
    <lineage>
        <taxon>Bacteria</taxon>
        <taxon>Thermotogati</taxon>
        <taxon>Deinococcota</taxon>
        <taxon>Deinococci</taxon>
        <taxon>Thermales</taxon>
        <taxon>Thermaceae</taxon>
        <taxon>Thermus</taxon>
    </lineage>
</organism>
<protein>
    <submittedName>
        <fullName evidence="9">AI-2E family transporter</fullName>
    </submittedName>
</protein>
<evidence type="ECO:0000256" key="1">
    <source>
        <dbReference type="ARBA" id="ARBA00004651"/>
    </source>
</evidence>
<gene>
    <name evidence="9" type="ORF">ETP66_03530</name>
</gene>
<feature type="transmembrane region" description="Helical" evidence="8">
    <location>
        <begin position="37"/>
        <end position="54"/>
    </location>
</feature>
<comment type="subcellular location">
    <subcellularLocation>
        <location evidence="1">Cell membrane</location>
        <topology evidence="1">Multi-pass membrane protein</topology>
    </subcellularLocation>
</comment>
<name>A0A4Q9B5N0_9DEIN</name>
<feature type="transmembrane region" description="Helical" evidence="8">
    <location>
        <begin position="162"/>
        <end position="189"/>
    </location>
</feature>
<feature type="transmembrane region" description="Helical" evidence="8">
    <location>
        <begin position="323"/>
        <end position="352"/>
    </location>
</feature>
<keyword evidence="3" id="KW-0813">Transport</keyword>
<dbReference type="PANTHER" id="PTHR21716">
    <property type="entry name" value="TRANSMEMBRANE PROTEIN"/>
    <property type="match status" value="1"/>
</dbReference>
<evidence type="ECO:0000256" key="7">
    <source>
        <dbReference type="ARBA" id="ARBA00023136"/>
    </source>
</evidence>
<proteinExistence type="inferred from homology"/>
<dbReference type="InterPro" id="IPR002549">
    <property type="entry name" value="AI-2E-like"/>
</dbReference>
<feature type="transmembrane region" description="Helical" evidence="8">
    <location>
        <begin position="66"/>
        <end position="87"/>
    </location>
</feature>
<feature type="transmembrane region" description="Helical" evidence="8">
    <location>
        <begin position="229"/>
        <end position="248"/>
    </location>
</feature>
<feature type="transmembrane region" description="Helical" evidence="8">
    <location>
        <begin position="289"/>
        <end position="311"/>
    </location>
</feature>
<evidence type="ECO:0000256" key="8">
    <source>
        <dbReference type="SAM" id="Phobius"/>
    </source>
</evidence>
<evidence type="ECO:0000313" key="9">
    <source>
        <dbReference type="EMBL" id="TBH21202.1"/>
    </source>
</evidence>
<sequence length="365" mass="39418">MREAFARVLENPYVRALLYLLLLLLALRALLFAFQALLPLVLAFALAYLAHPVVRFLEARRLPRPLAVALVYLGLFLFLALFSYLAFQFVAQFSAFVVRLPELLRPFTEFLREAPDRVRLLELPPWLAEALALLGTSLEELLREAALYLLNWFRGLLNQGGAFLGFLAGLAGGVAQFLLALILAAYFLYDLPKIGRALLGLVPEPYQPAAAALAGRLDRAVGGFIRGQLLVASLVGLIVGVGLSLVGVPQAASLGFLAGIFNLIPYVGPVVASVPALLLAATVSPWHPFLALAVILLANQLEAALFGPLIVGRTTRLHPLSAVAGILLGASLFGLWGALLGVPAVAFLKVLLEEYYKGSRFYREG</sequence>
<keyword evidence="7 8" id="KW-0472">Membrane</keyword>
<dbReference type="EMBL" id="SIJL01000003">
    <property type="protein sequence ID" value="TBH21202.1"/>
    <property type="molecule type" value="Genomic_DNA"/>
</dbReference>